<evidence type="ECO:0000256" key="4">
    <source>
        <dbReference type="ARBA" id="ARBA00046271"/>
    </source>
</evidence>
<keyword evidence="2" id="KW-0472">Membrane</keyword>
<dbReference type="OrthoDB" id="10005898at2759"/>
<reference evidence="5 6" key="1">
    <citation type="submission" date="2015-04" db="EMBL/GenBank/DDBJ databases">
        <title>Complete genome sequence of Schizopora paradoxa KUC8140, a cosmopolitan wood degrader in East Asia.</title>
        <authorList>
            <consortium name="DOE Joint Genome Institute"/>
            <person name="Min B."/>
            <person name="Park H."/>
            <person name="Jang Y."/>
            <person name="Kim J.-J."/>
            <person name="Kim K.H."/>
            <person name="Pangilinan J."/>
            <person name="Lipzen A."/>
            <person name="Riley R."/>
            <person name="Grigoriev I.V."/>
            <person name="Spatafora J.W."/>
            <person name="Choi I.-G."/>
        </authorList>
    </citation>
    <scope>NUCLEOTIDE SEQUENCE [LARGE SCALE GENOMIC DNA]</scope>
    <source>
        <strain evidence="5 6">KUC8140</strain>
    </source>
</reference>
<dbReference type="InParanoid" id="A0A0H2RMZ1"/>
<dbReference type="GO" id="GO:0005778">
    <property type="term" value="C:peroxisomal membrane"/>
    <property type="evidence" value="ECO:0007669"/>
    <property type="project" value="UniProtKB-SubCell"/>
</dbReference>
<evidence type="ECO:0000256" key="3">
    <source>
        <dbReference type="ARBA" id="ARBA00023140"/>
    </source>
</evidence>
<evidence type="ECO:0008006" key="7">
    <source>
        <dbReference type="Google" id="ProtNLM"/>
    </source>
</evidence>
<dbReference type="PANTHER" id="PTHR12652">
    <property type="entry name" value="PEROXISOMAL BIOGENESIS FACTOR 11"/>
    <property type="match status" value="1"/>
</dbReference>
<evidence type="ECO:0000313" key="5">
    <source>
        <dbReference type="EMBL" id="KLO10823.1"/>
    </source>
</evidence>
<dbReference type="GO" id="GO:0016559">
    <property type="term" value="P:peroxisome fission"/>
    <property type="evidence" value="ECO:0007669"/>
    <property type="project" value="InterPro"/>
</dbReference>
<dbReference type="Pfam" id="PF05648">
    <property type="entry name" value="PEX11"/>
    <property type="match status" value="1"/>
</dbReference>
<keyword evidence="1" id="KW-0962">Peroxisome biogenesis</keyword>
<gene>
    <name evidence="5" type="ORF">SCHPADRAFT_930306</name>
</gene>
<accession>A0A0H2RMZ1</accession>
<keyword evidence="6" id="KW-1185">Reference proteome</keyword>
<keyword evidence="3" id="KW-0576">Peroxisome</keyword>
<sequence length="345" mass="38380">MPPSKDKLEDVTLGAFAYAPQSELVDHAVRFLSSWSGSDKAFMIIQYSLKIVIPYLHLRARLQQKAGMSKDAKSPTADALAKLYGIIGDSRMLWRFFGLLSIYQWMTGLERSQPPTRKLLSIERLQGWSMVLYYPLEHLYYLRAHALLPLSLSLPVALPFLTRNKKLTLDINKLGLWSTRFWAAYVLLQFAHLGEDFDLLRMRERALSKIISKGKGKEREEGTGGVDVGSQEREELSTRRSALLNELVVNLGYLPLTIHWSLEKGLFQNDIWVGVFGLIAGIASFRSGWKATALPAAEPSVLPSTMVTSPTSDEKPLAGFDADMDSATANVTASQEIGGSFVVAN</sequence>
<name>A0A0H2RMZ1_9AGAM</name>
<evidence type="ECO:0000256" key="1">
    <source>
        <dbReference type="ARBA" id="ARBA00022593"/>
    </source>
</evidence>
<proteinExistence type="predicted"/>
<dbReference type="PANTHER" id="PTHR12652:SF25">
    <property type="entry name" value="MICROBODY (PEROXISOME) PROLIFERATION PROTEIN PEROXIN 11C (EUROFUNG)"/>
    <property type="match status" value="1"/>
</dbReference>
<organism evidence="5 6">
    <name type="scientific">Schizopora paradoxa</name>
    <dbReference type="NCBI Taxonomy" id="27342"/>
    <lineage>
        <taxon>Eukaryota</taxon>
        <taxon>Fungi</taxon>
        <taxon>Dikarya</taxon>
        <taxon>Basidiomycota</taxon>
        <taxon>Agaricomycotina</taxon>
        <taxon>Agaricomycetes</taxon>
        <taxon>Hymenochaetales</taxon>
        <taxon>Schizoporaceae</taxon>
        <taxon>Schizopora</taxon>
    </lineage>
</organism>
<dbReference type="AlphaFoldDB" id="A0A0H2RMZ1"/>
<dbReference type="EMBL" id="KQ086016">
    <property type="protein sequence ID" value="KLO10823.1"/>
    <property type="molecule type" value="Genomic_DNA"/>
</dbReference>
<comment type="subcellular location">
    <subcellularLocation>
        <location evidence="4">Peroxisome membrane</location>
    </subcellularLocation>
</comment>
<evidence type="ECO:0000256" key="2">
    <source>
        <dbReference type="ARBA" id="ARBA00023136"/>
    </source>
</evidence>
<protein>
    <recommendedName>
        <fullName evidence="7">Peroxisomal biogenesis factor 11</fullName>
    </recommendedName>
</protein>
<evidence type="ECO:0000313" key="6">
    <source>
        <dbReference type="Proteomes" id="UP000053477"/>
    </source>
</evidence>
<dbReference type="InterPro" id="IPR008733">
    <property type="entry name" value="PEX11"/>
</dbReference>
<dbReference type="STRING" id="27342.A0A0H2RMZ1"/>
<dbReference type="Proteomes" id="UP000053477">
    <property type="component" value="Unassembled WGS sequence"/>
</dbReference>